<dbReference type="OrthoDB" id="391988at2759"/>
<keyword evidence="1" id="KW-0812">Transmembrane</keyword>
<comment type="caution">
    <text evidence="2">The sequence shown here is derived from an EMBL/GenBank/DDBJ whole genome shotgun (WGS) entry which is preliminary data.</text>
</comment>
<evidence type="ECO:0008006" key="4">
    <source>
        <dbReference type="Google" id="ProtNLM"/>
    </source>
</evidence>
<accession>A0A9P7KAA3</accession>
<proteinExistence type="predicted"/>
<name>A0A9P7KAA3_9AGAR</name>
<organism evidence="2 3">
    <name type="scientific">Asterophora parasitica</name>
    <dbReference type="NCBI Taxonomy" id="117018"/>
    <lineage>
        <taxon>Eukaryota</taxon>
        <taxon>Fungi</taxon>
        <taxon>Dikarya</taxon>
        <taxon>Basidiomycota</taxon>
        <taxon>Agaricomycotina</taxon>
        <taxon>Agaricomycetes</taxon>
        <taxon>Agaricomycetidae</taxon>
        <taxon>Agaricales</taxon>
        <taxon>Tricholomatineae</taxon>
        <taxon>Lyophyllaceae</taxon>
        <taxon>Asterophora</taxon>
    </lineage>
</organism>
<reference evidence="2" key="2">
    <citation type="submission" date="2021-10" db="EMBL/GenBank/DDBJ databases">
        <title>Phylogenomics reveals ancestral predisposition of the termite-cultivated fungus Termitomyces towards a domesticated lifestyle.</title>
        <authorList>
            <person name="Auxier B."/>
            <person name="Grum-Grzhimaylo A."/>
            <person name="Cardenas M.E."/>
            <person name="Lodge J.D."/>
            <person name="Laessoe T."/>
            <person name="Pedersen O."/>
            <person name="Smith M.E."/>
            <person name="Kuyper T.W."/>
            <person name="Franco-Molano E.A."/>
            <person name="Baroni T.J."/>
            <person name="Aanen D.K."/>
        </authorList>
    </citation>
    <scope>NUCLEOTIDE SEQUENCE</scope>
    <source>
        <strain evidence="2">AP01</strain>
        <tissue evidence="2">Mycelium</tissue>
    </source>
</reference>
<reference evidence="2" key="1">
    <citation type="submission" date="2020-07" db="EMBL/GenBank/DDBJ databases">
        <authorList>
            <person name="Nieuwenhuis M."/>
            <person name="Van De Peppel L.J.J."/>
        </authorList>
    </citation>
    <scope>NUCLEOTIDE SEQUENCE</scope>
    <source>
        <strain evidence="2">AP01</strain>
        <tissue evidence="2">Mycelium</tissue>
    </source>
</reference>
<keyword evidence="1" id="KW-0472">Membrane</keyword>
<dbReference type="EMBL" id="JABCKV010000071">
    <property type="protein sequence ID" value="KAG5644396.1"/>
    <property type="molecule type" value="Genomic_DNA"/>
</dbReference>
<protein>
    <recommendedName>
        <fullName evidence="4">G domain-containing protein</fullName>
    </recommendedName>
</protein>
<evidence type="ECO:0000313" key="3">
    <source>
        <dbReference type="Proteomes" id="UP000775547"/>
    </source>
</evidence>
<dbReference type="Proteomes" id="UP000775547">
    <property type="component" value="Unassembled WGS sequence"/>
</dbReference>
<feature type="transmembrane region" description="Helical" evidence="1">
    <location>
        <begin position="507"/>
        <end position="528"/>
    </location>
</feature>
<evidence type="ECO:0000313" key="2">
    <source>
        <dbReference type="EMBL" id="KAG5644396.1"/>
    </source>
</evidence>
<sequence length="624" mass="69348">MAEASVKITNITVQDTEAVGRLSVYIDEATVQVDWVEWKAGGKRKLEATFATPLTLTSSQVLLVHSHKRGLEKLFQSKSKNLFDVSVQELLNSPQSSPGSKREWHKILQATAEATISFTANGDQEYDTGTDSSTLRPLTQDILRACPRFRILVIGKTGVGNINQAFGVSEALVEHDRRGISDIDKEILSADNDMFVLHDSLGFEPGEDRNSKIALQFIKERNRMPHIKDKLHAVWLCFEIPTAGGRVIETGAEAFLKAKVSGELGDVPVIGVFTKYDNLVNSEMWGLVSNPESSAGLDHQALTIRAEEAAEISLQKICFEPFNECVNGHEVPHVHVSSTYSNSKTTLEALVSLTHDLVVDYIQDAGIVTGIAQRASPDVSVRTVIEVGKRKYWRGLASSFHFPGNTLEQCLDVIHTDIVTVWNFRNDHHKLSGKCYIVIWRTRRGKLIRVLAVFLAEDCQLSETLAGTLSALAGPAVPIVVPIAAGIVVIAWLHEVYRESKDTLRRLMTYIVQLTIIMQIIFWLQVVLKLEDQDITRRLIKLAIVIYTDSGESERVEHSIKEYVAEANMADSDAAFEKLVEIIDQSRINTKAGVEHKDLTGKFDFSLKDDEPWDAGNQTLAPTP</sequence>
<gene>
    <name evidence="2" type="ORF">DXG03_008563</name>
</gene>
<feature type="transmembrane region" description="Helical" evidence="1">
    <location>
        <begin position="472"/>
        <end position="495"/>
    </location>
</feature>
<dbReference type="AlphaFoldDB" id="A0A9P7KAA3"/>
<evidence type="ECO:0000256" key="1">
    <source>
        <dbReference type="SAM" id="Phobius"/>
    </source>
</evidence>
<keyword evidence="3" id="KW-1185">Reference proteome</keyword>
<keyword evidence="1" id="KW-1133">Transmembrane helix</keyword>